<dbReference type="Proteomes" id="UP000176725">
    <property type="component" value="Unassembled WGS sequence"/>
</dbReference>
<sequence>MSQKKILIVEDDIQTQRVYHNKLTSEGYAVVLAATGKEGVFTAKKIRPDLVILDIMLPGTGMNGFDVLENMKKDQELKNIPVLVLTNLDTEERVAKEIGANEYLVKANVSIDEVAERVNKRLQK</sequence>
<dbReference type="SMART" id="SM00448">
    <property type="entry name" value="REC"/>
    <property type="match status" value="1"/>
</dbReference>
<dbReference type="EMBL" id="MGHH01000007">
    <property type="protein sequence ID" value="OGM64949.1"/>
    <property type="molecule type" value="Genomic_DNA"/>
</dbReference>
<keyword evidence="1 2" id="KW-0597">Phosphoprotein</keyword>
<dbReference type="STRING" id="1802521.A2893_04825"/>
<dbReference type="PANTHER" id="PTHR44591:SF3">
    <property type="entry name" value="RESPONSE REGULATORY DOMAIN-CONTAINING PROTEIN"/>
    <property type="match status" value="1"/>
</dbReference>
<dbReference type="InterPro" id="IPR001789">
    <property type="entry name" value="Sig_transdc_resp-reg_receiver"/>
</dbReference>
<name>A0A1F8BMQ5_9BACT</name>
<dbReference type="SUPFAM" id="SSF52172">
    <property type="entry name" value="CheY-like"/>
    <property type="match status" value="1"/>
</dbReference>
<proteinExistence type="predicted"/>
<dbReference type="GO" id="GO:0000160">
    <property type="term" value="P:phosphorelay signal transduction system"/>
    <property type="evidence" value="ECO:0007669"/>
    <property type="project" value="InterPro"/>
</dbReference>
<evidence type="ECO:0000256" key="1">
    <source>
        <dbReference type="ARBA" id="ARBA00022553"/>
    </source>
</evidence>
<evidence type="ECO:0000313" key="5">
    <source>
        <dbReference type="Proteomes" id="UP000176725"/>
    </source>
</evidence>
<organism evidence="4 5">
    <name type="scientific">Candidatus Woesebacteria bacterium RIFCSPLOWO2_01_FULL_39_25</name>
    <dbReference type="NCBI Taxonomy" id="1802521"/>
    <lineage>
        <taxon>Bacteria</taxon>
        <taxon>Candidatus Woeseibacteriota</taxon>
    </lineage>
</organism>
<comment type="caution">
    <text evidence="4">The sequence shown here is derived from an EMBL/GenBank/DDBJ whole genome shotgun (WGS) entry which is preliminary data.</text>
</comment>
<evidence type="ECO:0000256" key="2">
    <source>
        <dbReference type="PROSITE-ProRule" id="PRU00169"/>
    </source>
</evidence>
<feature type="modified residue" description="4-aspartylphosphate" evidence="2">
    <location>
        <position position="54"/>
    </location>
</feature>
<protein>
    <recommendedName>
        <fullName evidence="3">Response regulatory domain-containing protein</fullName>
    </recommendedName>
</protein>
<dbReference type="PANTHER" id="PTHR44591">
    <property type="entry name" value="STRESS RESPONSE REGULATOR PROTEIN 1"/>
    <property type="match status" value="1"/>
</dbReference>
<dbReference type="Gene3D" id="3.40.50.2300">
    <property type="match status" value="1"/>
</dbReference>
<evidence type="ECO:0000313" key="4">
    <source>
        <dbReference type="EMBL" id="OGM64949.1"/>
    </source>
</evidence>
<reference evidence="4 5" key="1">
    <citation type="journal article" date="2016" name="Nat. Commun.">
        <title>Thousands of microbial genomes shed light on interconnected biogeochemical processes in an aquifer system.</title>
        <authorList>
            <person name="Anantharaman K."/>
            <person name="Brown C.T."/>
            <person name="Hug L.A."/>
            <person name="Sharon I."/>
            <person name="Castelle C.J."/>
            <person name="Probst A.J."/>
            <person name="Thomas B.C."/>
            <person name="Singh A."/>
            <person name="Wilkins M.J."/>
            <person name="Karaoz U."/>
            <person name="Brodie E.L."/>
            <person name="Williams K.H."/>
            <person name="Hubbard S.S."/>
            <person name="Banfield J.F."/>
        </authorList>
    </citation>
    <scope>NUCLEOTIDE SEQUENCE [LARGE SCALE GENOMIC DNA]</scope>
</reference>
<feature type="domain" description="Response regulatory" evidence="3">
    <location>
        <begin position="5"/>
        <end position="121"/>
    </location>
</feature>
<accession>A0A1F8BMQ5</accession>
<dbReference type="InterPro" id="IPR011006">
    <property type="entry name" value="CheY-like_superfamily"/>
</dbReference>
<evidence type="ECO:0000259" key="3">
    <source>
        <dbReference type="PROSITE" id="PS50110"/>
    </source>
</evidence>
<dbReference type="InterPro" id="IPR050595">
    <property type="entry name" value="Bact_response_regulator"/>
</dbReference>
<dbReference type="Pfam" id="PF00072">
    <property type="entry name" value="Response_reg"/>
    <property type="match status" value="1"/>
</dbReference>
<dbReference type="AlphaFoldDB" id="A0A1F8BMQ5"/>
<dbReference type="PROSITE" id="PS50110">
    <property type="entry name" value="RESPONSE_REGULATORY"/>
    <property type="match status" value="1"/>
</dbReference>
<gene>
    <name evidence="4" type="ORF">A2893_04825</name>
</gene>